<dbReference type="Proteomes" id="UP000069935">
    <property type="component" value="Chromosome 1"/>
</dbReference>
<keyword evidence="6" id="KW-0472">Membrane</keyword>
<feature type="domain" description="HAMP" evidence="9">
    <location>
        <begin position="555"/>
        <end position="607"/>
    </location>
</feature>
<evidence type="ECO:0000256" key="6">
    <source>
        <dbReference type="SAM" id="Phobius"/>
    </source>
</evidence>
<proteinExistence type="inferred from homology"/>
<keyword evidence="6" id="KW-0812">Transmembrane</keyword>
<dbReference type="EMBL" id="CP012401">
    <property type="protein sequence ID" value="ALG70734.1"/>
    <property type="molecule type" value="Genomic_DNA"/>
</dbReference>
<dbReference type="Gene3D" id="6.10.340.10">
    <property type="match status" value="1"/>
</dbReference>
<feature type="coiled-coil region" evidence="5">
    <location>
        <begin position="812"/>
        <end position="857"/>
    </location>
</feature>
<dbReference type="SMART" id="SM01358">
    <property type="entry name" value="HBM"/>
    <property type="match status" value="1"/>
</dbReference>
<dbReference type="GO" id="GO:0004888">
    <property type="term" value="F:transmembrane signaling receptor activity"/>
    <property type="evidence" value="ECO:0007669"/>
    <property type="project" value="TreeGrafter"/>
</dbReference>
<dbReference type="SUPFAM" id="SSF58104">
    <property type="entry name" value="Methyl-accepting chemotaxis protein (MCP) signaling domain"/>
    <property type="match status" value="1"/>
</dbReference>
<evidence type="ECO:0000313" key="11">
    <source>
        <dbReference type="Proteomes" id="UP000069935"/>
    </source>
</evidence>
<evidence type="ECO:0000259" key="9">
    <source>
        <dbReference type="PROSITE" id="PS50885"/>
    </source>
</evidence>
<dbReference type="PROSITE" id="PS50112">
    <property type="entry name" value="PAS"/>
    <property type="match status" value="1"/>
</dbReference>
<evidence type="ECO:0000313" key="10">
    <source>
        <dbReference type="EMBL" id="ALG70734.1"/>
    </source>
</evidence>
<organism evidence="10 11">
    <name type="scientific">Azospirillum thiophilum</name>
    <dbReference type="NCBI Taxonomy" id="528244"/>
    <lineage>
        <taxon>Bacteria</taxon>
        <taxon>Pseudomonadati</taxon>
        <taxon>Pseudomonadota</taxon>
        <taxon>Alphaproteobacteria</taxon>
        <taxon>Rhodospirillales</taxon>
        <taxon>Azospirillaceae</taxon>
        <taxon>Azospirillum</taxon>
    </lineage>
</organism>
<dbReference type="PROSITE" id="PS50111">
    <property type="entry name" value="CHEMOTAXIS_TRANSDUC_2"/>
    <property type="match status" value="1"/>
</dbReference>
<dbReference type="InterPro" id="IPR035965">
    <property type="entry name" value="PAS-like_dom_sf"/>
</dbReference>
<dbReference type="KEGG" id="ati:AL072_07200"/>
<evidence type="ECO:0000259" key="8">
    <source>
        <dbReference type="PROSITE" id="PS50112"/>
    </source>
</evidence>
<dbReference type="InterPro" id="IPR003660">
    <property type="entry name" value="HAMP_dom"/>
</dbReference>
<dbReference type="PANTHER" id="PTHR43531">
    <property type="entry name" value="PROTEIN ICFG"/>
    <property type="match status" value="1"/>
</dbReference>
<keyword evidence="6" id="KW-1133">Transmembrane helix</keyword>
<keyword evidence="5" id="KW-0175">Coiled coil</keyword>
<dbReference type="AlphaFoldDB" id="A0AAC9EX83"/>
<gene>
    <name evidence="10" type="ORF">AL072_07200</name>
</gene>
<feature type="domain" description="Methyl-accepting transducer" evidence="7">
    <location>
        <begin position="612"/>
        <end position="841"/>
    </location>
</feature>
<dbReference type="GO" id="GO:0007165">
    <property type="term" value="P:signal transduction"/>
    <property type="evidence" value="ECO:0007669"/>
    <property type="project" value="UniProtKB-KW"/>
</dbReference>
<comment type="subcellular location">
    <subcellularLocation>
        <location evidence="1">Membrane</location>
    </subcellularLocation>
</comment>
<dbReference type="Pfam" id="PF00015">
    <property type="entry name" value="MCPsignal"/>
    <property type="match status" value="1"/>
</dbReference>
<evidence type="ECO:0000256" key="2">
    <source>
        <dbReference type="ARBA" id="ARBA00022481"/>
    </source>
</evidence>
<dbReference type="Gene3D" id="1.10.287.950">
    <property type="entry name" value="Methyl-accepting chemotaxis protein"/>
    <property type="match status" value="1"/>
</dbReference>
<dbReference type="InterPro" id="IPR032255">
    <property type="entry name" value="HBM"/>
</dbReference>
<dbReference type="SMART" id="SM00304">
    <property type="entry name" value="HAMP"/>
    <property type="match status" value="3"/>
</dbReference>
<dbReference type="Pfam" id="PF13188">
    <property type="entry name" value="PAS_8"/>
    <property type="match status" value="1"/>
</dbReference>
<feature type="transmembrane region" description="Helical" evidence="6">
    <location>
        <begin position="23"/>
        <end position="45"/>
    </location>
</feature>
<dbReference type="GO" id="GO:0005886">
    <property type="term" value="C:plasma membrane"/>
    <property type="evidence" value="ECO:0007669"/>
    <property type="project" value="TreeGrafter"/>
</dbReference>
<reference evidence="11" key="1">
    <citation type="submission" date="2015-08" db="EMBL/GenBank/DDBJ databases">
        <title>Complete Genome Sequence of Azospirillum thiophilum BV-S.</title>
        <authorList>
            <person name="Fomenkov A."/>
            <person name="Vincze T."/>
            <person name="Grabovich M."/>
            <person name="Dubinina G."/>
            <person name="Orlova M."/>
            <person name="Belousova E."/>
            <person name="Roberts R.J."/>
        </authorList>
    </citation>
    <scope>NUCLEOTIDE SEQUENCE [LARGE SCALE GENOMIC DNA]</scope>
    <source>
        <strain evidence="11">BV-S</strain>
    </source>
</reference>
<protein>
    <submittedName>
        <fullName evidence="10">Chemotaxis protein</fullName>
    </submittedName>
</protein>
<dbReference type="PANTHER" id="PTHR43531:SF14">
    <property type="entry name" value="METHYL-ACCEPTING CHEMOTAXIS PROTEIN I-RELATED"/>
    <property type="match status" value="1"/>
</dbReference>
<dbReference type="SUPFAM" id="SSF158472">
    <property type="entry name" value="HAMP domain-like"/>
    <property type="match status" value="1"/>
</dbReference>
<keyword evidence="4" id="KW-0807">Transducer</keyword>
<feature type="domain" description="HAMP" evidence="9">
    <location>
        <begin position="343"/>
        <end position="396"/>
    </location>
</feature>
<dbReference type="PROSITE" id="PS50885">
    <property type="entry name" value="HAMP"/>
    <property type="match status" value="2"/>
</dbReference>
<evidence type="ECO:0000256" key="4">
    <source>
        <dbReference type="PROSITE-ProRule" id="PRU00284"/>
    </source>
</evidence>
<reference evidence="10 11" key="2">
    <citation type="journal article" date="2016" name="Genome Announc.">
        <title>Complete Genome Sequence of a Strain of Azospirillum thiophilum Isolated from a Sulfide Spring.</title>
        <authorList>
            <person name="Fomenkov A."/>
            <person name="Vincze T."/>
            <person name="Grabovich M."/>
            <person name="Anton B.P."/>
            <person name="Dubinina G."/>
            <person name="Orlova M."/>
            <person name="Belousova E."/>
            <person name="Roberts R.J."/>
        </authorList>
    </citation>
    <scope>NUCLEOTIDE SEQUENCE [LARGE SCALE GENOMIC DNA]</scope>
    <source>
        <strain evidence="10 11">BV-S</strain>
    </source>
</reference>
<dbReference type="Gene3D" id="3.30.450.20">
    <property type="entry name" value="PAS domain"/>
    <property type="match status" value="1"/>
</dbReference>
<evidence type="ECO:0000256" key="5">
    <source>
        <dbReference type="SAM" id="Coils"/>
    </source>
</evidence>
<dbReference type="SMART" id="SM00283">
    <property type="entry name" value="MA"/>
    <property type="match status" value="1"/>
</dbReference>
<keyword evidence="11" id="KW-1185">Reference proteome</keyword>
<dbReference type="SUPFAM" id="SSF55785">
    <property type="entry name" value="PYP-like sensor domain (PAS domain)"/>
    <property type="match status" value="1"/>
</dbReference>
<dbReference type="InterPro" id="IPR051310">
    <property type="entry name" value="MCP_chemotaxis"/>
</dbReference>
<dbReference type="Pfam" id="PF18947">
    <property type="entry name" value="HAMP_2"/>
    <property type="match status" value="1"/>
</dbReference>
<keyword evidence="2" id="KW-0488">Methylation</keyword>
<name>A0AAC9EX83_9PROT</name>
<dbReference type="FunFam" id="1.10.287.950:FF:000001">
    <property type="entry name" value="Methyl-accepting chemotaxis sensory transducer"/>
    <property type="match status" value="1"/>
</dbReference>
<dbReference type="InterPro" id="IPR000014">
    <property type="entry name" value="PAS"/>
</dbReference>
<comment type="similarity">
    <text evidence="3">Belongs to the methyl-accepting chemotaxis (MCP) protein family.</text>
</comment>
<evidence type="ECO:0000259" key="7">
    <source>
        <dbReference type="PROSITE" id="PS50111"/>
    </source>
</evidence>
<dbReference type="CDD" id="cd11386">
    <property type="entry name" value="MCP_signal"/>
    <property type="match status" value="1"/>
</dbReference>
<accession>A0AAC9EX83</accession>
<feature type="domain" description="PAS" evidence="8">
    <location>
        <begin position="393"/>
        <end position="435"/>
    </location>
</feature>
<evidence type="ECO:0000256" key="3">
    <source>
        <dbReference type="ARBA" id="ARBA00029447"/>
    </source>
</evidence>
<evidence type="ECO:0000256" key="1">
    <source>
        <dbReference type="ARBA" id="ARBA00004370"/>
    </source>
</evidence>
<dbReference type="InterPro" id="IPR004089">
    <property type="entry name" value="MCPsignal_dom"/>
</dbReference>
<sequence>MATDGTITKTGTFLSDMRIAKRLWLGFGLLLLLIAAQSGIGMFGLDGLNRRIDGVISSGDLAVFAKDLENRLAAERLQTREYINLGTPEALERLRALRGGFDTAMADRQARLKGSPQAAAFAGLATLHGTYHERFDVVRAMRERADRTLHDRMDPLGAELTKRLQDAVAAATASGDASGNRDIAFGIQEIENRWLMTRFAANRAIGLRDAAAAAQVEAAGKAMADGIVRLLASLRGDGGQSAEKAAEIAAGLREIDARARDYRTAFREVVAVNDEVGRRTDDLAAAATAINHAIDAIVGSIAEGARATEAEAGQEAGFAIRLTLGLGLLSLVIGVVAANRIAASIIGPVSGIRRVMADLTAGKLSVAVPHTGQRDELGDMARAVAAFKDEAVEAVRSRIALERVSANIMMADTDGRILYANDSIMTMFRHAEADLRTALPDFDSRTLVGRNFDVFHRDPGHQRRLLTDLTQTHRGWARAGGRSFQVIANPVVSRHGEKLGTVIEWRDMTEELAIEAEIGAMVENAVRGDFSRRIALDGKTGFFRLVSEGINRLSANIAGVTEELATMLEALSRGDLTRRIDKDYEGVFQRLKDDFNRTVESLSEIVRRIDHATGSIAVASREVAAGSMDLSERTEQQASSLEETAASMEQLAATVRSNADNAQQVNGFATEARTAAARGGEVATNAVEAMRRIEQSSQKISDIIGVIDEIAFQTNLLALNAAVEAARAGDAGRGFAVVAQEVRQLAQRSAQASKEIKALILDSGGQVREGVGLVRSAGSALTEIVSGIGRVANLVSEIARATSEQASGLDEVNIAIAQMDEMTQKNAALVEESTAAARSLEDQADQLRQQMTFFTLDRGAQAHAAFVGDAPRWQREPA</sequence>
<dbReference type="GO" id="GO:0006935">
    <property type="term" value="P:chemotaxis"/>
    <property type="evidence" value="ECO:0007669"/>
    <property type="project" value="TreeGrafter"/>
</dbReference>